<evidence type="ECO:0000256" key="2">
    <source>
        <dbReference type="ARBA" id="ARBA00022679"/>
    </source>
</evidence>
<sequence length="174" mass="20022">MRSDNDEMIDIFSAIRHDWLNVLQLIKGNLALGNEERIEAVIQEAVEHSANESKLCSLDMPNTIFLLLQQKWSYSKQPLEIEVDGELFSLRKYDHSLASCFALFLDQYNQLQSEVNGHLTLSFTFFDSKCLIEVSSDYDLNKDKFNTCWATLPSEIQFKTIDREGYAVTILINA</sequence>
<dbReference type="InterPro" id="IPR016122">
    <property type="entry name" value="SpoOB_C"/>
</dbReference>
<dbReference type="EC" id="2.7.-.-" evidence="5"/>
<evidence type="ECO:0000313" key="6">
    <source>
        <dbReference type="Proteomes" id="UP001179280"/>
    </source>
</evidence>
<proteinExistence type="predicted"/>
<dbReference type="SMART" id="SM01317">
    <property type="entry name" value="SPOB_ab"/>
    <property type="match status" value="1"/>
</dbReference>
<evidence type="ECO:0000259" key="4">
    <source>
        <dbReference type="SMART" id="SM01317"/>
    </source>
</evidence>
<name>A0ABS2SR33_9BACI</name>
<gene>
    <name evidence="5" type="ORF">JOC54_001210</name>
</gene>
<organism evidence="5 6">
    <name type="scientific">Shouchella xiaoxiensis</name>
    <dbReference type="NCBI Taxonomy" id="766895"/>
    <lineage>
        <taxon>Bacteria</taxon>
        <taxon>Bacillati</taxon>
        <taxon>Bacillota</taxon>
        <taxon>Bacilli</taxon>
        <taxon>Bacillales</taxon>
        <taxon>Bacillaceae</taxon>
        <taxon>Shouchella</taxon>
    </lineage>
</organism>
<dbReference type="InterPro" id="IPR037100">
    <property type="entry name" value="Spo0B_C_sf"/>
</dbReference>
<comment type="caution">
    <text evidence="5">The sequence shown here is derived from an EMBL/GenBank/DDBJ whole genome shotgun (WGS) entry which is preliminary data.</text>
</comment>
<dbReference type="Gene3D" id="3.30.565.30">
    <property type="entry name" value="Sporulation initiation phosphotransferase B (SpoOB), C-terminal domain"/>
    <property type="match status" value="1"/>
</dbReference>
<dbReference type="Gene3D" id="1.10.287.130">
    <property type="match status" value="1"/>
</dbReference>
<keyword evidence="2 5" id="KW-0808">Transferase</keyword>
<keyword evidence="1" id="KW-0597">Phosphoprotein</keyword>
<keyword evidence="3" id="KW-0418">Kinase</keyword>
<evidence type="ECO:0000313" key="5">
    <source>
        <dbReference type="EMBL" id="MBM7837979.1"/>
    </source>
</evidence>
<dbReference type="SUPFAM" id="SSF55890">
    <property type="entry name" value="Sporulation response regulatory protein Spo0B"/>
    <property type="match status" value="1"/>
</dbReference>
<keyword evidence="6" id="KW-1185">Reference proteome</keyword>
<dbReference type="Proteomes" id="UP001179280">
    <property type="component" value="Unassembled WGS sequence"/>
</dbReference>
<feature type="domain" description="Sporulation initiation phosphotransferase B C-terminal" evidence="4">
    <location>
        <begin position="60"/>
        <end position="170"/>
    </location>
</feature>
<evidence type="ECO:0000256" key="1">
    <source>
        <dbReference type="ARBA" id="ARBA00022553"/>
    </source>
</evidence>
<dbReference type="EMBL" id="JAFBCV010000003">
    <property type="protein sequence ID" value="MBM7837979.1"/>
    <property type="molecule type" value="Genomic_DNA"/>
</dbReference>
<evidence type="ECO:0000256" key="3">
    <source>
        <dbReference type="ARBA" id="ARBA00022777"/>
    </source>
</evidence>
<dbReference type="GO" id="GO:0016740">
    <property type="term" value="F:transferase activity"/>
    <property type="evidence" value="ECO:0007669"/>
    <property type="project" value="UniProtKB-KW"/>
</dbReference>
<dbReference type="InterPro" id="IPR039506">
    <property type="entry name" value="SPOB_a"/>
</dbReference>
<dbReference type="Pfam" id="PF14689">
    <property type="entry name" value="SPOB_a"/>
    <property type="match status" value="1"/>
</dbReference>
<dbReference type="InterPro" id="IPR016120">
    <property type="entry name" value="Sig_transdc_His_kin_SpoOB"/>
</dbReference>
<reference evidence="5" key="1">
    <citation type="submission" date="2021-01" db="EMBL/GenBank/DDBJ databases">
        <title>Genomic Encyclopedia of Type Strains, Phase IV (KMG-IV): sequencing the most valuable type-strain genomes for metagenomic binning, comparative biology and taxonomic classification.</title>
        <authorList>
            <person name="Goeker M."/>
        </authorList>
    </citation>
    <scope>NUCLEOTIDE SEQUENCE</scope>
    <source>
        <strain evidence="5">DSM 21943</strain>
    </source>
</reference>
<dbReference type="RefSeq" id="WP_051991136.1">
    <property type="nucleotide sequence ID" value="NZ_JAFBCV010000003.1"/>
</dbReference>
<accession>A0ABS2SR33</accession>
<protein>
    <submittedName>
        <fullName evidence="5">Stage 0 sporulation protein B (Sporulation initiation phosphotransferase)</fullName>
        <ecNumber evidence="5">2.7.-.-</ecNumber>
    </submittedName>
</protein>